<sequence>MAQTKEPAYLKRARRLLTDQQFAEFSAKRRTPQGGMFTSHQVRPRFWASIGKFLAIAGLAGFCAAFLATGTVTGSFITVFGGGGIPGTVTVNECHPSGRSTTCTGSFRSDRTTDPVLLHDVVVEGPGVSDGAVLSAQASGSDANHVYAGWTLIPLIPLAMFVGITLGLLRLLLFWPVRAAIHVFRPDIWPYWVSYTDNGTSKAPTPIRIFDRTGGILMAVVGQAFLAALADGIGGVYGLAGLGLIEVAGLALFLVQRRKTRSAIRRTLGTHRT</sequence>
<dbReference type="RefSeq" id="WP_183123200.1">
    <property type="nucleotide sequence ID" value="NZ_JACJHR010000006.1"/>
</dbReference>
<keyword evidence="1" id="KW-1133">Transmembrane helix</keyword>
<dbReference type="EMBL" id="JACJHR010000006">
    <property type="protein sequence ID" value="MBB2498703.1"/>
    <property type="molecule type" value="Genomic_DNA"/>
</dbReference>
<feature type="transmembrane region" description="Helical" evidence="1">
    <location>
        <begin position="152"/>
        <end position="175"/>
    </location>
</feature>
<comment type="caution">
    <text evidence="2">The sequence shown here is derived from an EMBL/GenBank/DDBJ whole genome shotgun (WGS) entry which is preliminary data.</text>
</comment>
<reference evidence="2 3" key="1">
    <citation type="submission" date="2020-08" db="EMBL/GenBank/DDBJ databases">
        <title>Amycolatopsis echigonensis JCM 21831.</title>
        <authorList>
            <person name="Tedsree N."/>
            <person name="Kuncharoen N."/>
            <person name="Likhitwitayawuid K."/>
            <person name="Tanasupawat S."/>
        </authorList>
    </citation>
    <scope>NUCLEOTIDE SEQUENCE [LARGE SCALE GENOMIC DNA]</scope>
    <source>
        <strain evidence="2 3">JCM 21831</strain>
    </source>
</reference>
<feature type="transmembrane region" description="Helical" evidence="1">
    <location>
        <begin position="236"/>
        <end position="255"/>
    </location>
</feature>
<keyword evidence="1" id="KW-0812">Transmembrane</keyword>
<name>A0A8E1VUU9_9PSEU</name>
<feature type="transmembrane region" description="Helical" evidence="1">
    <location>
        <begin position="53"/>
        <end position="77"/>
    </location>
</feature>
<dbReference type="Proteomes" id="UP000550260">
    <property type="component" value="Unassembled WGS sequence"/>
</dbReference>
<evidence type="ECO:0000256" key="1">
    <source>
        <dbReference type="SAM" id="Phobius"/>
    </source>
</evidence>
<organism evidence="2 3">
    <name type="scientific">Amycolatopsis echigonensis</name>
    <dbReference type="NCBI Taxonomy" id="2576905"/>
    <lineage>
        <taxon>Bacteria</taxon>
        <taxon>Bacillati</taxon>
        <taxon>Actinomycetota</taxon>
        <taxon>Actinomycetes</taxon>
        <taxon>Pseudonocardiales</taxon>
        <taxon>Pseudonocardiaceae</taxon>
        <taxon>Amycolatopsis</taxon>
    </lineage>
</organism>
<feature type="transmembrane region" description="Helical" evidence="1">
    <location>
        <begin position="209"/>
        <end position="230"/>
    </location>
</feature>
<accession>A0A8E1VUU9</accession>
<gene>
    <name evidence="2" type="ORF">H5411_06085</name>
</gene>
<protein>
    <submittedName>
        <fullName evidence="2">Uncharacterized protein</fullName>
    </submittedName>
</protein>
<proteinExistence type="predicted"/>
<dbReference type="AlphaFoldDB" id="A0A8E1VUU9"/>
<evidence type="ECO:0000313" key="2">
    <source>
        <dbReference type="EMBL" id="MBB2498703.1"/>
    </source>
</evidence>
<keyword evidence="1" id="KW-0472">Membrane</keyword>
<evidence type="ECO:0000313" key="3">
    <source>
        <dbReference type="Proteomes" id="UP000550260"/>
    </source>
</evidence>